<keyword evidence="2" id="KW-0808">Transferase</keyword>
<dbReference type="Pfam" id="PF03976">
    <property type="entry name" value="PPK2"/>
    <property type="match status" value="1"/>
</dbReference>
<dbReference type="InterPro" id="IPR022488">
    <property type="entry name" value="PPK2-related"/>
</dbReference>
<feature type="domain" description="Polyphosphate kinase-2-related" evidence="1">
    <location>
        <begin position="1"/>
        <end position="137"/>
    </location>
</feature>
<dbReference type="SUPFAM" id="SSF52540">
    <property type="entry name" value="P-loop containing nucleoside triphosphate hydrolases"/>
    <property type="match status" value="1"/>
</dbReference>
<dbReference type="EMBL" id="VSSQ01071774">
    <property type="protein sequence ID" value="MPN23309.1"/>
    <property type="molecule type" value="Genomic_DNA"/>
</dbReference>
<dbReference type="PANTHER" id="PTHR34383:SF3">
    <property type="entry name" value="POLYPHOSPHATE:AMP PHOSPHOTRANSFERASE"/>
    <property type="match status" value="1"/>
</dbReference>
<dbReference type="Gene3D" id="3.40.50.300">
    <property type="entry name" value="P-loop containing nucleotide triphosphate hydrolases"/>
    <property type="match status" value="1"/>
</dbReference>
<dbReference type="AlphaFoldDB" id="A0A645GBY6"/>
<dbReference type="EC" id="2.7.4.1" evidence="2"/>
<comment type="caution">
    <text evidence="2">The sequence shown here is derived from an EMBL/GenBank/DDBJ whole genome shotgun (WGS) entry which is preliminary data.</text>
</comment>
<organism evidence="2">
    <name type="scientific">bioreactor metagenome</name>
    <dbReference type="NCBI Taxonomy" id="1076179"/>
    <lineage>
        <taxon>unclassified sequences</taxon>
        <taxon>metagenomes</taxon>
        <taxon>ecological metagenomes</taxon>
    </lineage>
</organism>
<proteinExistence type="predicted"/>
<reference evidence="2" key="1">
    <citation type="submission" date="2019-08" db="EMBL/GenBank/DDBJ databases">
        <authorList>
            <person name="Kucharzyk K."/>
            <person name="Murdoch R.W."/>
            <person name="Higgins S."/>
            <person name="Loffler F."/>
        </authorList>
    </citation>
    <scope>NUCLEOTIDE SEQUENCE</scope>
</reference>
<gene>
    <name evidence="2" type="ORF">SDC9_170697</name>
</gene>
<evidence type="ECO:0000313" key="2">
    <source>
        <dbReference type="EMBL" id="MPN23309.1"/>
    </source>
</evidence>
<dbReference type="GO" id="GO:0008976">
    <property type="term" value="F:polyphosphate kinase activity"/>
    <property type="evidence" value="ECO:0007669"/>
    <property type="project" value="UniProtKB-EC"/>
</dbReference>
<evidence type="ECO:0000259" key="1">
    <source>
        <dbReference type="Pfam" id="PF03976"/>
    </source>
</evidence>
<sequence length="174" mass="21163">MVIFNRSYYEAVLIERVHKFADADEMEFRYKAINQFEELLSHYGTRIVKFFLHIDKNEQLHRFVNRLKRPEKHWKISSNDYPERQYWDEYVDAFELAMMRCSTRESPWFAIPANCKWFRNLAVSQIILETMESMKIKLPEPSVDLQETRRLAAIELSRQRQERKDRKSAEPLRN</sequence>
<dbReference type="InterPro" id="IPR027417">
    <property type="entry name" value="P-loop_NTPase"/>
</dbReference>
<name>A0A645GBY6_9ZZZZ</name>
<dbReference type="PANTHER" id="PTHR34383">
    <property type="entry name" value="POLYPHOSPHATE:AMP PHOSPHOTRANSFERASE-RELATED"/>
    <property type="match status" value="1"/>
</dbReference>
<protein>
    <submittedName>
        <fullName evidence="2">Polyphosphate:ADP phosphotransferase</fullName>
        <ecNumber evidence="2">2.7.4.1</ecNumber>
    </submittedName>
</protein>
<accession>A0A645GBY6</accession>